<evidence type="ECO:0000256" key="5">
    <source>
        <dbReference type="ARBA" id="ARBA00022839"/>
    </source>
</evidence>
<feature type="coiled-coil region" evidence="7">
    <location>
        <begin position="35"/>
        <end position="62"/>
    </location>
</feature>
<keyword evidence="3" id="KW-0540">Nuclease</keyword>
<dbReference type="GO" id="GO:0009318">
    <property type="term" value="C:exodeoxyribonuclease VII complex"/>
    <property type="evidence" value="ECO:0007669"/>
    <property type="project" value="UniProtKB-UniRule"/>
</dbReference>
<dbReference type="EMBL" id="LRPC01000028">
    <property type="protein sequence ID" value="KYG74196.1"/>
    <property type="molecule type" value="Genomic_DNA"/>
</dbReference>
<organism evidence="8 9">
    <name type="scientific">Roseivirga spongicola</name>
    <dbReference type="NCBI Taxonomy" id="333140"/>
    <lineage>
        <taxon>Bacteria</taxon>
        <taxon>Pseudomonadati</taxon>
        <taxon>Bacteroidota</taxon>
        <taxon>Cytophagia</taxon>
        <taxon>Cytophagales</taxon>
        <taxon>Roseivirgaceae</taxon>
        <taxon>Roseivirga</taxon>
    </lineage>
</organism>
<evidence type="ECO:0000313" key="9">
    <source>
        <dbReference type="Proteomes" id="UP000075606"/>
    </source>
</evidence>
<dbReference type="Pfam" id="PF02609">
    <property type="entry name" value="Exonuc_VII_S"/>
    <property type="match status" value="1"/>
</dbReference>
<evidence type="ECO:0000256" key="4">
    <source>
        <dbReference type="ARBA" id="ARBA00022801"/>
    </source>
</evidence>
<keyword evidence="4" id="KW-0378">Hydrolase</keyword>
<proteinExistence type="inferred from homology"/>
<dbReference type="OrthoDB" id="9813898at2"/>
<dbReference type="RefSeq" id="WP_068223833.1">
    <property type="nucleotide sequence ID" value="NZ_CP139724.1"/>
</dbReference>
<dbReference type="STRING" id="333140.AWW68_16235"/>
<dbReference type="AlphaFoldDB" id="A0A150X683"/>
<dbReference type="GO" id="GO:0008855">
    <property type="term" value="F:exodeoxyribonuclease VII activity"/>
    <property type="evidence" value="ECO:0007669"/>
    <property type="project" value="UniProtKB-UniRule"/>
</dbReference>
<evidence type="ECO:0000256" key="1">
    <source>
        <dbReference type="ARBA" id="ARBA00009998"/>
    </source>
</evidence>
<dbReference type="InterPro" id="IPR037004">
    <property type="entry name" value="Exonuc_VII_ssu_sf"/>
</dbReference>
<dbReference type="Proteomes" id="UP000075606">
    <property type="component" value="Unassembled WGS sequence"/>
</dbReference>
<evidence type="ECO:0000313" key="8">
    <source>
        <dbReference type="EMBL" id="KYG74196.1"/>
    </source>
</evidence>
<keyword evidence="7" id="KW-0175">Coiled coil</keyword>
<protein>
    <recommendedName>
        <fullName evidence="6">Exodeoxyribonuclease VII small subunit</fullName>
        <ecNumber evidence="6">3.1.11.6</ecNumber>
    </recommendedName>
</protein>
<keyword evidence="5" id="KW-0269">Exonuclease</keyword>
<keyword evidence="9" id="KW-1185">Reference proteome</keyword>
<evidence type="ECO:0000256" key="7">
    <source>
        <dbReference type="SAM" id="Coils"/>
    </source>
</evidence>
<sequence length="64" mass="7175">MSEQLSYKDALKRINDIVERIENEDPDIDQLSSLVKEATGLIAQCKGKLESAEAEIQLSLEKLN</sequence>
<keyword evidence="2" id="KW-0963">Cytoplasm</keyword>
<evidence type="ECO:0000256" key="3">
    <source>
        <dbReference type="ARBA" id="ARBA00022722"/>
    </source>
</evidence>
<dbReference type="EC" id="3.1.11.6" evidence="6"/>
<gene>
    <name evidence="8" type="ORF">AWW68_16235</name>
</gene>
<dbReference type="Gene3D" id="1.10.287.1040">
    <property type="entry name" value="Exonuclease VII, small subunit"/>
    <property type="match status" value="1"/>
</dbReference>
<comment type="caution">
    <text evidence="8">The sequence shown here is derived from an EMBL/GenBank/DDBJ whole genome shotgun (WGS) entry which is preliminary data.</text>
</comment>
<dbReference type="NCBIfam" id="TIGR01280">
    <property type="entry name" value="xseB"/>
    <property type="match status" value="1"/>
</dbReference>
<dbReference type="GO" id="GO:0006308">
    <property type="term" value="P:DNA catabolic process"/>
    <property type="evidence" value="ECO:0007669"/>
    <property type="project" value="UniProtKB-UniRule"/>
</dbReference>
<evidence type="ECO:0000256" key="2">
    <source>
        <dbReference type="ARBA" id="ARBA00022490"/>
    </source>
</evidence>
<comment type="similarity">
    <text evidence="1">Belongs to the XseB family.</text>
</comment>
<reference evidence="8 9" key="1">
    <citation type="submission" date="2016-01" db="EMBL/GenBank/DDBJ databases">
        <title>Genome sequencing of Roseivirga spongicola UST030701-084.</title>
        <authorList>
            <person name="Selvaratnam C."/>
            <person name="Thevarajoo S."/>
            <person name="Goh K.M."/>
            <person name="Ee R."/>
            <person name="Chan K.-G."/>
            <person name="Chong C.S."/>
        </authorList>
    </citation>
    <scope>NUCLEOTIDE SEQUENCE [LARGE SCALE GENOMIC DNA]</scope>
    <source>
        <strain evidence="8 9">UST030701-084</strain>
    </source>
</reference>
<accession>A0A150X683</accession>
<dbReference type="InterPro" id="IPR003761">
    <property type="entry name" value="Exonuc_VII_S"/>
</dbReference>
<dbReference type="SUPFAM" id="SSF116842">
    <property type="entry name" value="XseB-like"/>
    <property type="match status" value="1"/>
</dbReference>
<evidence type="ECO:0000256" key="6">
    <source>
        <dbReference type="NCBIfam" id="TIGR01280"/>
    </source>
</evidence>
<name>A0A150X683_9BACT</name>